<evidence type="ECO:0000256" key="2">
    <source>
        <dbReference type="ARBA" id="ARBA00003921"/>
    </source>
</evidence>
<feature type="domain" description="FAD-binding PCMH-type" evidence="20">
    <location>
        <begin position="17"/>
        <end position="184"/>
    </location>
</feature>
<keyword evidence="13 19" id="KW-0573">Peptidoglycan synthesis</keyword>
<evidence type="ECO:0000256" key="18">
    <source>
        <dbReference type="ARBA" id="ARBA00048914"/>
    </source>
</evidence>
<dbReference type="PANTHER" id="PTHR21071">
    <property type="entry name" value="UDP-N-ACETYLENOLPYRUVOYLGLUCOSAMINE REDUCTASE"/>
    <property type="match status" value="1"/>
</dbReference>
<dbReference type="EMBL" id="PPSL01000005">
    <property type="protein sequence ID" value="PQJ09681.1"/>
    <property type="molecule type" value="Genomic_DNA"/>
</dbReference>
<keyword evidence="16 19" id="KW-0961">Cell wall biogenesis/degradation</keyword>
<evidence type="ECO:0000256" key="6">
    <source>
        <dbReference type="ARBA" id="ARBA00015188"/>
    </source>
</evidence>
<comment type="pathway">
    <text evidence="4 19">Cell wall biogenesis; peptidoglycan biosynthesis.</text>
</comment>
<evidence type="ECO:0000256" key="4">
    <source>
        <dbReference type="ARBA" id="ARBA00004752"/>
    </source>
</evidence>
<dbReference type="GO" id="GO:0008360">
    <property type="term" value="P:regulation of cell shape"/>
    <property type="evidence" value="ECO:0007669"/>
    <property type="project" value="UniProtKB-KW"/>
</dbReference>
<dbReference type="Proteomes" id="UP000239872">
    <property type="component" value="Unassembled WGS sequence"/>
</dbReference>
<evidence type="ECO:0000256" key="7">
    <source>
        <dbReference type="ARBA" id="ARBA00022490"/>
    </source>
</evidence>
<dbReference type="SUPFAM" id="SSF56176">
    <property type="entry name" value="FAD-binding/transporter-associated domain-like"/>
    <property type="match status" value="1"/>
</dbReference>
<comment type="caution">
    <text evidence="21">The sequence shown here is derived from an EMBL/GenBank/DDBJ whole genome shotgun (WGS) entry which is preliminary data.</text>
</comment>
<dbReference type="Pfam" id="PF02873">
    <property type="entry name" value="MurB_C"/>
    <property type="match status" value="1"/>
</dbReference>
<dbReference type="OrthoDB" id="9804753at2"/>
<dbReference type="SUPFAM" id="SSF56194">
    <property type="entry name" value="Uridine diphospho-N-Acetylenolpyruvylglucosamine reductase, MurB, C-terminal domain"/>
    <property type="match status" value="1"/>
</dbReference>
<accession>A0A2S7SSS4</accession>
<evidence type="ECO:0000256" key="14">
    <source>
        <dbReference type="ARBA" id="ARBA00023002"/>
    </source>
</evidence>
<comment type="catalytic activity">
    <reaction evidence="18 19">
        <text>UDP-N-acetyl-alpha-D-muramate + NADP(+) = UDP-N-acetyl-3-O-(1-carboxyvinyl)-alpha-D-glucosamine + NADPH + H(+)</text>
        <dbReference type="Rhea" id="RHEA:12248"/>
        <dbReference type="ChEBI" id="CHEBI:15378"/>
        <dbReference type="ChEBI" id="CHEBI:57783"/>
        <dbReference type="ChEBI" id="CHEBI:58349"/>
        <dbReference type="ChEBI" id="CHEBI:68483"/>
        <dbReference type="ChEBI" id="CHEBI:70757"/>
        <dbReference type="EC" id="1.3.1.98"/>
    </reaction>
</comment>
<feature type="active site" description="Proton donor" evidence="19">
    <location>
        <position position="233"/>
    </location>
</feature>
<evidence type="ECO:0000256" key="10">
    <source>
        <dbReference type="ARBA" id="ARBA00022827"/>
    </source>
</evidence>
<comment type="subcellular location">
    <subcellularLocation>
        <location evidence="3 19">Cytoplasm</location>
    </subcellularLocation>
</comment>
<dbReference type="InterPro" id="IPR016167">
    <property type="entry name" value="FAD-bd_PCMH_sub1"/>
</dbReference>
<evidence type="ECO:0000313" key="22">
    <source>
        <dbReference type="Proteomes" id="UP000239872"/>
    </source>
</evidence>
<dbReference type="HAMAP" id="MF_00037">
    <property type="entry name" value="MurB"/>
    <property type="match status" value="1"/>
</dbReference>
<keyword evidence="8 19" id="KW-0132">Cell division</keyword>
<dbReference type="GO" id="GO:0009252">
    <property type="term" value="P:peptidoglycan biosynthetic process"/>
    <property type="evidence" value="ECO:0007669"/>
    <property type="project" value="UniProtKB-UniRule"/>
</dbReference>
<comment type="cofactor">
    <cofactor evidence="1 19">
        <name>FAD</name>
        <dbReference type="ChEBI" id="CHEBI:57692"/>
    </cofactor>
</comment>
<dbReference type="NCBIfam" id="TIGR00179">
    <property type="entry name" value="murB"/>
    <property type="match status" value="1"/>
</dbReference>
<keyword evidence="12 19" id="KW-0133">Cell shape</keyword>
<dbReference type="AlphaFoldDB" id="A0A2S7SSS4"/>
<evidence type="ECO:0000256" key="15">
    <source>
        <dbReference type="ARBA" id="ARBA00023306"/>
    </source>
</evidence>
<evidence type="ECO:0000259" key="20">
    <source>
        <dbReference type="PROSITE" id="PS51387"/>
    </source>
</evidence>
<dbReference type="UniPathway" id="UPA00219"/>
<dbReference type="InterPro" id="IPR011601">
    <property type="entry name" value="MurB_C"/>
</dbReference>
<keyword evidence="10 19" id="KW-0274">FAD</keyword>
<name>A0A2S7SSS4_9BACT</name>
<dbReference type="Pfam" id="PF01565">
    <property type="entry name" value="FAD_binding_4"/>
    <property type="match status" value="1"/>
</dbReference>
<evidence type="ECO:0000256" key="19">
    <source>
        <dbReference type="HAMAP-Rule" id="MF_00037"/>
    </source>
</evidence>
<dbReference type="GO" id="GO:0071555">
    <property type="term" value="P:cell wall organization"/>
    <property type="evidence" value="ECO:0007669"/>
    <property type="project" value="UniProtKB-KW"/>
</dbReference>
<evidence type="ECO:0000313" key="21">
    <source>
        <dbReference type="EMBL" id="PQJ09681.1"/>
    </source>
</evidence>
<sequence>MLIQHNIPLKPFNTFGIAAEGVDYIVVDDIAMLAEIGNIPRDKFILGGGSNILLTHDPEGLVLRNKLKGIDQIKEDDTHVWLHAASGEVWHDLVMYTVDKGWGGIENLSLIPGTVGASPMQNIGAYGVEAKDTIESVTFWHWEEERLLTYSNAECHFGYRDSIFKHECKNKVFITSVVYKLSKHPIFNTSYGAIEQELQQMGAKPDVQTISQAVINIRRSKLPDPAVIGNAGSFFKNPTIPSAQFEALKLEHPAIPSYPVSNTTVKVPAGWLIEQCGWKGYRNGDIGVHAKQALVLVNYGNAQGDAIWQLSGDVVDSVKRKFGIELEREVQVW</sequence>
<keyword evidence="14 19" id="KW-0560">Oxidoreductase</keyword>
<evidence type="ECO:0000256" key="5">
    <source>
        <dbReference type="ARBA" id="ARBA00012518"/>
    </source>
</evidence>
<dbReference type="InterPro" id="IPR006094">
    <property type="entry name" value="Oxid_FAD_bind_N"/>
</dbReference>
<dbReference type="GO" id="GO:0008762">
    <property type="term" value="F:UDP-N-acetylmuramate dehydrogenase activity"/>
    <property type="evidence" value="ECO:0007669"/>
    <property type="project" value="UniProtKB-UniRule"/>
</dbReference>
<dbReference type="EC" id="1.3.1.98" evidence="5 19"/>
<dbReference type="Gene3D" id="3.30.465.10">
    <property type="match status" value="1"/>
</dbReference>
<evidence type="ECO:0000256" key="9">
    <source>
        <dbReference type="ARBA" id="ARBA00022630"/>
    </source>
</evidence>
<gene>
    <name evidence="19" type="primary">murB</name>
    <name evidence="21" type="ORF">CJD36_017265</name>
</gene>
<evidence type="ECO:0000256" key="1">
    <source>
        <dbReference type="ARBA" id="ARBA00001974"/>
    </source>
</evidence>
<feature type="active site" evidence="19">
    <location>
        <position position="160"/>
    </location>
</feature>
<organism evidence="21 22">
    <name type="scientific">Flavipsychrobacter stenotrophus</name>
    <dbReference type="NCBI Taxonomy" id="2077091"/>
    <lineage>
        <taxon>Bacteria</taxon>
        <taxon>Pseudomonadati</taxon>
        <taxon>Bacteroidota</taxon>
        <taxon>Chitinophagia</taxon>
        <taxon>Chitinophagales</taxon>
        <taxon>Chitinophagaceae</taxon>
        <taxon>Flavipsychrobacter</taxon>
    </lineage>
</organism>
<comment type="similarity">
    <text evidence="19">Belongs to the MurB family.</text>
</comment>
<evidence type="ECO:0000256" key="16">
    <source>
        <dbReference type="ARBA" id="ARBA00023316"/>
    </source>
</evidence>
<dbReference type="InterPro" id="IPR036318">
    <property type="entry name" value="FAD-bd_PCMH-like_sf"/>
</dbReference>
<keyword evidence="11 19" id="KW-0521">NADP</keyword>
<proteinExistence type="inferred from homology"/>
<keyword evidence="7 19" id="KW-0963">Cytoplasm</keyword>
<evidence type="ECO:0000256" key="8">
    <source>
        <dbReference type="ARBA" id="ARBA00022618"/>
    </source>
</evidence>
<dbReference type="GO" id="GO:0071949">
    <property type="term" value="F:FAD binding"/>
    <property type="evidence" value="ECO:0007669"/>
    <property type="project" value="InterPro"/>
</dbReference>
<dbReference type="GO" id="GO:0051301">
    <property type="term" value="P:cell division"/>
    <property type="evidence" value="ECO:0007669"/>
    <property type="project" value="UniProtKB-KW"/>
</dbReference>
<dbReference type="InterPro" id="IPR016169">
    <property type="entry name" value="FAD-bd_PCMH_sub2"/>
</dbReference>
<keyword evidence="22" id="KW-1185">Reference proteome</keyword>
<dbReference type="InterPro" id="IPR003170">
    <property type="entry name" value="MurB"/>
</dbReference>
<reference evidence="21 22" key="1">
    <citation type="submission" date="2018-01" db="EMBL/GenBank/DDBJ databases">
        <title>A novel member of the phylum Bacteroidetes isolated from glacier ice.</title>
        <authorList>
            <person name="Liu Q."/>
            <person name="Xin Y.-H."/>
        </authorList>
    </citation>
    <scope>NUCLEOTIDE SEQUENCE [LARGE SCALE GENOMIC DNA]</scope>
    <source>
        <strain evidence="21 22">RB1R16</strain>
    </source>
</reference>
<keyword evidence="15 19" id="KW-0131">Cell cycle</keyword>
<dbReference type="GO" id="GO:0005829">
    <property type="term" value="C:cytosol"/>
    <property type="evidence" value="ECO:0007669"/>
    <property type="project" value="TreeGrafter"/>
</dbReference>
<evidence type="ECO:0000256" key="17">
    <source>
        <dbReference type="ARBA" id="ARBA00031026"/>
    </source>
</evidence>
<dbReference type="InterPro" id="IPR036635">
    <property type="entry name" value="MurB_C_sf"/>
</dbReference>
<protein>
    <recommendedName>
        <fullName evidence="6 19">UDP-N-acetylenolpyruvoylglucosamine reductase</fullName>
        <ecNumber evidence="5 19">1.3.1.98</ecNumber>
    </recommendedName>
    <alternativeName>
        <fullName evidence="17 19">UDP-N-acetylmuramate dehydrogenase</fullName>
    </alternativeName>
</protein>
<dbReference type="PROSITE" id="PS51387">
    <property type="entry name" value="FAD_PCMH"/>
    <property type="match status" value="1"/>
</dbReference>
<dbReference type="PANTHER" id="PTHR21071:SF4">
    <property type="entry name" value="UDP-N-ACETYLENOLPYRUVOYLGLUCOSAMINE REDUCTASE"/>
    <property type="match status" value="1"/>
</dbReference>
<dbReference type="Gene3D" id="3.30.43.10">
    <property type="entry name" value="Uridine Diphospho-n-acetylenolpyruvylglucosamine Reductase, domain 2"/>
    <property type="match status" value="1"/>
</dbReference>
<evidence type="ECO:0000256" key="12">
    <source>
        <dbReference type="ARBA" id="ARBA00022960"/>
    </source>
</evidence>
<evidence type="ECO:0000256" key="11">
    <source>
        <dbReference type="ARBA" id="ARBA00022857"/>
    </source>
</evidence>
<dbReference type="NCBIfam" id="NF000755">
    <property type="entry name" value="PRK00046.1"/>
    <property type="match status" value="1"/>
</dbReference>
<evidence type="ECO:0000256" key="3">
    <source>
        <dbReference type="ARBA" id="ARBA00004496"/>
    </source>
</evidence>
<dbReference type="Gene3D" id="3.90.78.10">
    <property type="entry name" value="UDP-N-acetylenolpyruvoylglucosamine reductase, C-terminal domain"/>
    <property type="match status" value="1"/>
</dbReference>
<keyword evidence="9 19" id="KW-0285">Flavoprotein</keyword>
<comment type="function">
    <text evidence="2 19">Cell wall formation.</text>
</comment>
<feature type="active site" evidence="19">
    <location>
        <position position="329"/>
    </location>
</feature>
<dbReference type="RefSeq" id="WP_105040453.1">
    <property type="nucleotide sequence ID" value="NZ_PPSL01000005.1"/>
</dbReference>
<evidence type="ECO:0000256" key="13">
    <source>
        <dbReference type="ARBA" id="ARBA00022984"/>
    </source>
</evidence>
<dbReference type="InterPro" id="IPR016166">
    <property type="entry name" value="FAD-bd_PCMH"/>
</dbReference>